<dbReference type="AlphaFoldDB" id="A0A9X3EYS2"/>
<dbReference type="EMBL" id="JAPNKE010000002">
    <property type="protein sequence ID" value="MCY1008133.1"/>
    <property type="molecule type" value="Genomic_DNA"/>
</dbReference>
<sequence>MIDELRRELRIPSRYRGFLQESDPVDVETVTPAERVRLFPAARLAAEQPGGQAGWQNDWVVIARSTVHSDLYFLDISKLDAEGDCPVFRVTTGAASYRPEACASSFEQFIRGLAKSMEAAA</sequence>
<keyword evidence="2" id="KW-1185">Reference proteome</keyword>
<proteinExistence type="predicted"/>
<protein>
    <submittedName>
        <fullName evidence="1">SMI1/KNR4 family protein</fullName>
    </submittedName>
</protein>
<dbReference type="RefSeq" id="WP_267770781.1">
    <property type="nucleotide sequence ID" value="NZ_JAPNKE010000002.1"/>
</dbReference>
<gene>
    <name evidence="1" type="ORF">OV079_21750</name>
</gene>
<evidence type="ECO:0000313" key="2">
    <source>
        <dbReference type="Proteomes" id="UP001150924"/>
    </source>
</evidence>
<accession>A0A9X3EYS2</accession>
<comment type="caution">
    <text evidence="1">The sequence shown here is derived from an EMBL/GenBank/DDBJ whole genome shotgun (WGS) entry which is preliminary data.</text>
</comment>
<dbReference type="SUPFAM" id="SSF160631">
    <property type="entry name" value="SMI1/KNR4-like"/>
    <property type="match status" value="1"/>
</dbReference>
<dbReference type="Proteomes" id="UP001150924">
    <property type="component" value="Unassembled WGS sequence"/>
</dbReference>
<evidence type="ECO:0000313" key="1">
    <source>
        <dbReference type="EMBL" id="MCY1008133.1"/>
    </source>
</evidence>
<name>A0A9X3EYS2_9BACT</name>
<reference evidence="1" key="1">
    <citation type="submission" date="2022-11" db="EMBL/GenBank/DDBJ databases">
        <title>Minimal conservation of predation-associated metabolite biosynthetic gene clusters underscores biosynthetic potential of Myxococcota including descriptions for ten novel species: Archangium lansinium sp. nov., Myxococcus landrumus sp. nov., Nannocystis bai.</title>
        <authorList>
            <person name="Ahearne A."/>
            <person name="Stevens C."/>
            <person name="Phillips K."/>
        </authorList>
    </citation>
    <scope>NUCLEOTIDE SEQUENCE</scope>
    <source>
        <strain evidence="1">Na p29</strain>
    </source>
</reference>
<dbReference type="Gene3D" id="3.40.1580.10">
    <property type="entry name" value="SMI1/KNR4-like"/>
    <property type="match status" value="1"/>
</dbReference>
<organism evidence="1 2">
    <name type="scientific">Nannocystis pusilla</name>
    <dbReference type="NCBI Taxonomy" id="889268"/>
    <lineage>
        <taxon>Bacteria</taxon>
        <taxon>Pseudomonadati</taxon>
        <taxon>Myxococcota</taxon>
        <taxon>Polyangia</taxon>
        <taxon>Nannocystales</taxon>
        <taxon>Nannocystaceae</taxon>
        <taxon>Nannocystis</taxon>
    </lineage>
</organism>
<dbReference type="InterPro" id="IPR037883">
    <property type="entry name" value="Knr4/Smi1-like_sf"/>
</dbReference>